<proteinExistence type="inferred from homology"/>
<dbReference type="STRING" id="431595.K3WH07"/>
<dbReference type="AlphaFoldDB" id="K3WH07"/>
<dbReference type="GO" id="GO:0007052">
    <property type="term" value="P:mitotic spindle organization"/>
    <property type="evidence" value="ECO:0007669"/>
    <property type="project" value="TreeGrafter"/>
</dbReference>
<organism evidence="4 5">
    <name type="scientific">Globisporangium ultimum (strain ATCC 200006 / CBS 805.95 / DAOM BR144)</name>
    <name type="common">Pythium ultimum</name>
    <dbReference type="NCBI Taxonomy" id="431595"/>
    <lineage>
        <taxon>Eukaryota</taxon>
        <taxon>Sar</taxon>
        <taxon>Stramenopiles</taxon>
        <taxon>Oomycota</taxon>
        <taxon>Peronosporomycetes</taxon>
        <taxon>Pythiales</taxon>
        <taxon>Pythiaceae</taxon>
        <taxon>Globisporangium</taxon>
    </lineage>
</organism>
<dbReference type="InterPro" id="IPR027640">
    <property type="entry name" value="Kinesin-like_fam"/>
</dbReference>
<dbReference type="PROSITE" id="PS50067">
    <property type="entry name" value="KINESIN_MOTOR_2"/>
    <property type="match status" value="1"/>
</dbReference>
<keyword evidence="1" id="KW-0547">Nucleotide-binding</keyword>
<reference evidence="4" key="3">
    <citation type="submission" date="2015-02" db="UniProtKB">
        <authorList>
            <consortium name="EnsemblProtists"/>
        </authorList>
    </citation>
    <scope>IDENTIFICATION</scope>
    <source>
        <strain evidence="4">DAOM BR144</strain>
    </source>
</reference>
<evidence type="ECO:0000256" key="2">
    <source>
        <dbReference type="SAM" id="MobiDB-lite"/>
    </source>
</evidence>
<dbReference type="InterPro" id="IPR036961">
    <property type="entry name" value="Kinesin_motor_dom_sf"/>
</dbReference>
<dbReference type="InterPro" id="IPR027417">
    <property type="entry name" value="P-loop_NTPase"/>
</dbReference>
<reference evidence="5" key="2">
    <citation type="submission" date="2010-04" db="EMBL/GenBank/DDBJ databases">
        <authorList>
            <person name="Buell R."/>
            <person name="Hamilton J."/>
            <person name="Hostetler J."/>
        </authorList>
    </citation>
    <scope>NUCLEOTIDE SEQUENCE [LARGE SCALE GENOMIC DNA]</scope>
    <source>
        <strain evidence="5">DAOM:BR144</strain>
    </source>
</reference>
<sequence>MNASEIRRTQNEWFSSRRKAYDSDDDELSSSSSLDSTLDDVAHQATDSVIEYASDHPRARNHQKTSARHNEKPVIHVQAHTQGGGVKRRFEFDHVFPPWKKQQEVYKGSVQDQVAHVLRAHEQCRPPTHVTIVAYGQTGTGKTYTMGMLSNFQDERQRGIIPRAMQQILDYAQTYKDHRTDLP</sequence>
<feature type="domain" description="Kinesin motor" evidence="3">
    <location>
        <begin position="52"/>
        <end position="183"/>
    </location>
</feature>
<evidence type="ECO:0000256" key="1">
    <source>
        <dbReference type="PROSITE-ProRule" id="PRU00283"/>
    </source>
</evidence>
<dbReference type="SUPFAM" id="SSF52540">
    <property type="entry name" value="P-loop containing nucleoside triphosphate hydrolases"/>
    <property type="match status" value="1"/>
</dbReference>
<protein>
    <recommendedName>
        <fullName evidence="3">Kinesin motor domain-containing protein</fullName>
    </recommendedName>
</protein>
<evidence type="ECO:0000259" key="3">
    <source>
        <dbReference type="PROSITE" id="PS50067"/>
    </source>
</evidence>
<keyword evidence="5" id="KW-1185">Reference proteome</keyword>
<keyword evidence="1" id="KW-0505">Motor protein</keyword>
<dbReference type="EMBL" id="GL376567">
    <property type="status" value="NOT_ANNOTATED_CDS"/>
    <property type="molecule type" value="Genomic_DNA"/>
</dbReference>
<reference evidence="5" key="1">
    <citation type="journal article" date="2010" name="Genome Biol.">
        <title>Genome sequence of the necrotrophic plant pathogen Pythium ultimum reveals original pathogenicity mechanisms and effector repertoire.</title>
        <authorList>
            <person name="Levesque C.A."/>
            <person name="Brouwer H."/>
            <person name="Cano L."/>
            <person name="Hamilton J.P."/>
            <person name="Holt C."/>
            <person name="Huitema E."/>
            <person name="Raffaele S."/>
            <person name="Robideau G.P."/>
            <person name="Thines M."/>
            <person name="Win J."/>
            <person name="Zerillo M.M."/>
            <person name="Beakes G.W."/>
            <person name="Boore J.L."/>
            <person name="Busam D."/>
            <person name="Dumas B."/>
            <person name="Ferriera S."/>
            <person name="Fuerstenberg S.I."/>
            <person name="Gachon C.M."/>
            <person name="Gaulin E."/>
            <person name="Govers F."/>
            <person name="Grenville-Briggs L."/>
            <person name="Horner N."/>
            <person name="Hostetler J."/>
            <person name="Jiang R.H."/>
            <person name="Johnson J."/>
            <person name="Krajaejun T."/>
            <person name="Lin H."/>
            <person name="Meijer H.J."/>
            <person name="Moore B."/>
            <person name="Morris P."/>
            <person name="Phuntmart V."/>
            <person name="Puiu D."/>
            <person name="Shetty J."/>
            <person name="Stajich J.E."/>
            <person name="Tripathy S."/>
            <person name="Wawra S."/>
            <person name="van West P."/>
            <person name="Whitty B.R."/>
            <person name="Coutinho P.M."/>
            <person name="Henrissat B."/>
            <person name="Martin F."/>
            <person name="Thomas P.D."/>
            <person name="Tyler B.M."/>
            <person name="De Vries R.P."/>
            <person name="Kamoun S."/>
            <person name="Yandell M."/>
            <person name="Tisserat N."/>
            <person name="Buell C.R."/>
        </authorList>
    </citation>
    <scope>NUCLEOTIDE SEQUENCE</scope>
    <source>
        <strain evidence="5">DAOM:BR144</strain>
    </source>
</reference>
<feature type="compositionally biased region" description="Basic and acidic residues" evidence="2">
    <location>
        <begin position="1"/>
        <end position="10"/>
    </location>
</feature>
<dbReference type="InParanoid" id="K3WH07"/>
<evidence type="ECO:0000313" key="5">
    <source>
        <dbReference type="Proteomes" id="UP000019132"/>
    </source>
</evidence>
<dbReference type="InterPro" id="IPR001752">
    <property type="entry name" value="Kinesin_motor_dom"/>
</dbReference>
<dbReference type="HOGENOM" id="CLU_1477912_0_0_1"/>
<dbReference type="GO" id="GO:0051231">
    <property type="term" value="P:spindle elongation"/>
    <property type="evidence" value="ECO:0007669"/>
    <property type="project" value="TreeGrafter"/>
</dbReference>
<accession>K3WH07</accession>
<dbReference type="GO" id="GO:0003777">
    <property type="term" value="F:microtubule motor activity"/>
    <property type="evidence" value="ECO:0007669"/>
    <property type="project" value="InterPro"/>
</dbReference>
<dbReference type="Gene3D" id="3.40.850.10">
    <property type="entry name" value="Kinesin motor domain"/>
    <property type="match status" value="1"/>
</dbReference>
<dbReference type="GO" id="GO:0005875">
    <property type="term" value="C:microtubule associated complex"/>
    <property type="evidence" value="ECO:0007669"/>
    <property type="project" value="TreeGrafter"/>
</dbReference>
<dbReference type="VEuPathDB" id="FungiDB:PYU1_G004238"/>
<evidence type="ECO:0000313" key="4">
    <source>
        <dbReference type="EnsemblProtists" id="PYU1_T004248"/>
    </source>
</evidence>
<dbReference type="eggNOG" id="KOG0243">
    <property type="taxonomic scope" value="Eukaryota"/>
</dbReference>
<feature type="binding site" evidence="1">
    <location>
        <begin position="136"/>
        <end position="143"/>
    </location>
    <ligand>
        <name>ATP</name>
        <dbReference type="ChEBI" id="CHEBI:30616"/>
    </ligand>
</feature>
<dbReference type="Proteomes" id="UP000019132">
    <property type="component" value="Unassembled WGS sequence"/>
</dbReference>
<dbReference type="EnsemblProtists" id="PYU1_T004248">
    <property type="protein sequence ID" value="PYU1_T004248"/>
    <property type="gene ID" value="PYU1_G004238"/>
</dbReference>
<name>K3WH07_GLOUD</name>
<dbReference type="PANTHER" id="PTHR47969">
    <property type="entry name" value="CHROMOSOME-ASSOCIATED KINESIN KIF4A-RELATED"/>
    <property type="match status" value="1"/>
</dbReference>
<feature type="region of interest" description="Disordered" evidence="2">
    <location>
        <begin position="1"/>
        <end position="40"/>
    </location>
</feature>
<dbReference type="GO" id="GO:0008017">
    <property type="term" value="F:microtubule binding"/>
    <property type="evidence" value="ECO:0007669"/>
    <property type="project" value="InterPro"/>
</dbReference>
<dbReference type="PANTHER" id="PTHR47969:SF29">
    <property type="entry name" value="KINESIN-LIKE PROTEIN"/>
    <property type="match status" value="1"/>
</dbReference>
<comment type="similarity">
    <text evidence="1">Belongs to the TRAFAC class myosin-kinesin ATPase superfamily. Kinesin family.</text>
</comment>
<dbReference type="Pfam" id="PF00225">
    <property type="entry name" value="Kinesin"/>
    <property type="match status" value="1"/>
</dbReference>
<keyword evidence="1" id="KW-0067">ATP-binding</keyword>
<dbReference type="GO" id="GO:0007018">
    <property type="term" value="P:microtubule-based movement"/>
    <property type="evidence" value="ECO:0007669"/>
    <property type="project" value="InterPro"/>
</dbReference>
<dbReference type="GO" id="GO:0005524">
    <property type="term" value="F:ATP binding"/>
    <property type="evidence" value="ECO:0007669"/>
    <property type="project" value="UniProtKB-UniRule"/>
</dbReference>